<sequence length="168" mass="18047">MISGGPLADRGSRVEPEPGLTRPDKDFEGGEASTQPTPEETDREKTRRGPAVETKLETRAEACARHPGESWRTAAPPGTRRRRCPVLRLGGNKRTACGSRGQNIDLAPLRGQGRRGWACALAPGPRGTEAGPDWSGLRRGAVKEPPSKKYCGAHKQTGALGHLPERQT</sequence>
<gene>
    <name evidence="2" type="ORF">NDU88_008698</name>
</gene>
<dbReference type="EMBL" id="JANPWB010000010">
    <property type="protein sequence ID" value="KAJ1142372.1"/>
    <property type="molecule type" value="Genomic_DNA"/>
</dbReference>
<proteinExistence type="predicted"/>
<dbReference type="AlphaFoldDB" id="A0AAV7QSH7"/>
<organism evidence="2 3">
    <name type="scientific">Pleurodeles waltl</name>
    <name type="common">Iberian ribbed newt</name>
    <dbReference type="NCBI Taxonomy" id="8319"/>
    <lineage>
        <taxon>Eukaryota</taxon>
        <taxon>Metazoa</taxon>
        <taxon>Chordata</taxon>
        <taxon>Craniata</taxon>
        <taxon>Vertebrata</taxon>
        <taxon>Euteleostomi</taxon>
        <taxon>Amphibia</taxon>
        <taxon>Batrachia</taxon>
        <taxon>Caudata</taxon>
        <taxon>Salamandroidea</taxon>
        <taxon>Salamandridae</taxon>
        <taxon>Pleurodelinae</taxon>
        <taxon>Pleurodeles</taxon>
    </lineage>
</organism>
<evidence type="ECO:0000313" key="2">
    <source>
        <dbReference type="EMBL" id="KAJ1142372.1"/>
    </source>
</evidence>
<feature type="compositionally biased region" description="Basic and acidic residues" evidence="1">
    <location>
        <begin position="10"/>
        <end position="28"/>
    </location>
</feature>
<feature type="compositionally biased region" description="Basic and acidic residues" evidence="1">
    <location>
        <begin position="54"/>
        <end position="69"/>
    </location>
</feature>
<reference evidence="2" key="1">
    <citation type="journal article" date="2022" name="bioRxiv">
        <title>Sequencing and chromosome-scale assembly of the giantPleurodeles waltlgenome.</title>
        <authorList>
            <person name="Brown T."/>
            <person name="Elewa A."/>
            <person name="Iarovenko S."/>
            <person name="Subramanian E."/>
            <person name="Araus A.J."/>
            <person name="Petzold A."/>
            <person name="Susuki M."/>
            <person name="Suzuki K.-i.T."/>
            <person name="Hayashi T."/>
            <person name="Toyoda A."/>
            <person name="Oliveira C."/>
            <person name="Osipova E."/>
            <person name="Leigh N.D."/>
            <person name="Simon A."/>
            <person name="Yun M.H."/>
        </authorList>
    </citation>
    <scope>NUCLEOTIDE SEQUENCE</scope>
    <source>
        <strain evidence="2">20211129_DDA</strain>
        <tissue evidence="2">Liver</tissue>
    </source>
</reference>
<protein>
    <submittedName>
        <fullName evidence="2">Uncharacterized protein</fullName>
    </submittedName>
</protein>
<feature type="region of interest" description="Disordered" evidence="1">
    <location>
        <begin position="1"/>
        <end position="84"/>
    </location>
</feature>
<feature type="region of interest" description="Disordered" evidence="1">
    <location>
        <begin position="122"/>
        <end position="168"/>
    </location>
</feature>
<name>A0AAV7QSH7_PLEWA</name>
<dbReference type="Proteomes" id="UP001066276">
    <property type="component" value="Chromosome 6"/>
</dbReference>
<evidence type="ECO:0000256" key="1">
    <source>
        <dbReference type="SAM" id="MobiDB-lite"/>
    </source>
</evidence>
<comment type="caution">
    <text evidence="2">The sequence shown here is derived from an EMBL/GenBank/DDBJ whole genome shotgun (WGS) entry which is preliminary data.</text>
</comment>
<accession>A0AAV7QSH7</accession>
<evidence type="ECO:0000313" key="3">
    <source>
        <dbReference type="Proteomes" id="UP001066276"/>
    </source>
</evidence>
<keyword evidence="3" id="KW-1185">Reference proteome</keyword>